<dbReference type="Gene3D" id="3.40.80.10">
    <property type="entry name" value="Peptidoglycan recognition protein-like"/>
    <property type="match status" value="1"/>
</dbReference>
<keyword evidence="1" id="KW-0645">Protease</keyword>
<dbReference type="Gene3D" id="1.10.101.10">
    <property type="entry name" value="PGBD-like superfamily/PGBD"/>
    <property type="match status" value="1"/>
</dbReference>
<dbReference type="InterPro" id="IPR002477">
    <property type="entry name" value="Peptidoglycan-bd-like"/>
</dbReference>
<dbReference type="Pfam" id="PF01471">
    <property type="entry name" value="PG_binding_1"/>
    <property type="match status" value="1"/>
</dbReference>
<dbReference type="GO" id="GO:0008745">
    <property type="term" value="F:N-acetylmuramoyl-L-alanine amidase activity"/>
    <property type="evidence" value="ECO:0007669"/>
    <property type="project" value="InterPro"/>
</dbReference>
<accession>A0A914WQL0</accession>
<dbReference type="AlphaFoldDB" id="A0A914WQL0"/>
<dbReference type="Proteomes" id="UP000887566">
    <property type="component" value="Unplaced"/>
</dbReference>
<proteinExistence type="predicted"/>
<evidence type="ECO:0000313" key="4">
    <source>
        <dbReference type="WBParaSite" id="PSAMB.scaffold5033size12838.g25864.t1"/>
    </source>
</evidence>
<protein>
    <recommendedName>
        <fullName evidence="2">Peptidoglycan binding-like domain-containing protein</fullName>
    </recommendedName>
</protein>
<name>A0A914WQL0_9BILA</name>
<reference evidence="4" key="1">
    <citation type="submission" date="2022-11" db="UniProtKB">
        <authorList>
            <consortium name="WormBaseParasite"/>
        </authorList>
    </citation>
    <scope>IDENTIFICATION</scope>
</reference>
<evidence type="ECO:0000256" key="1">
    <source>
        <dbReference type="ARBA" id="ARBA00023049"/>
    </source>
</evidence>
<feature type="domain" description="Peptidoglycan binding-like" evidence="2">
    <location>
        <begin position="71"/>
        <end position="111"/>
    </location>
</feature>
<dbReference type="GO" id="GO:0008237">
    <property type="term" value="F:metallopeptidase activity"/>
    <property type="evidence" value="ECO:0007669"/>
    <property type="project" value="UniProtKB-KW"/>
</dbReference>
<dbReference type="GO" id="GO:0009253">
    <property type="term" value="P:peptidoglycan catabolic process"/>
    <property type="evidence" value="ECO:0007669"/>
    <property type="project" value="InterPro"/>
</dbReference>
<dbReference type="InterPro" id="IPR036366">
    <property type="entry name" value="PGBDSf"/>
</dbReference>
<keyword evidence="1" id="KW-0482">Metalloprotease</keyword>
<dbReference type="SUPFAM" id="SSF55846">
    <property type="entry name" value="N-acetylmuramoyl-L-alanine amidase-like"/>
    <property type="match status" value="1"/>
</dbReference>
<sequence>SKAIVGRYGILPKNIVSHADFDPRNKEDVSGYFDYKLFYSELNIYPGLFNSSLSSADQSKVLYQFSTNYSADVKTMQGQLRQYGFYLEVDGKFGPESQFAAEAFNRHYCPEVFKKETVDANGNMVRNASNQVWYALSNERLSVMIVNRQTEEKASEGKELS</sequence>
<evidence type="ECO:0000259" key="2">
    <source>
        <dbReference type="Pfam" id="PF01471"/>
    </source>
</evidence>
<dbReference type="WBParaSite" id="PSAMB.scaffold5033size12838.g25864.t1">
    <property type="protein sequence ID" value="PSAMB.scaffold5033size12838.g25864.t1"/>
    <property type="gene ID" value="PSAMB.scaffold5033size12838.g25864"/>
</dbReference>
<dbReference type="InterPro" id="IPR036505">
    <property type="entry name" value="Amidase/PGRP_sf"/>
</dbReference>
<keyword evidence="3" id="KW-1185">Reference proteome</keyword>
<evidence type="ECO:0000313" key="3">
    <source>
        <dbReference type="Proteomes" id="UP000887566"/>
    </source>
</evidence>
<organism evidence="3 4">
    <name type="scientific">Plectus sambesii</name>
    <dbReference type="NCBI Taxonomy" id="2011161"/>
    <lineage>
        <taxon>Eukaryota</taxon>
        <taxon>Metazoa</taxon>
        <taxon>Ecdysozoa</taxon>
        <taxon>Nematoda</taxon>
        <taxon>Chromadorea</taxon>
        <taxon>Plectida</taxon>
        <taxon>Plectina</taxon>
        <taxon>Plectoidea</taxon>
        <taxon>Plectidae</taxon>
        <taxon>Plectus</taxon>
    </lineage>
</organism>
<keyword evidence="1" id="KW-0378">Hydrolase</keyword>